<gene>
    <name evidence="1" type="ORF">LCGC14_0368200</name>
</gene>
<protein>
    <submittedName>
        <fullName evidence="1">Uncharacterized protein</fullName>
    </submittedName>
</protein>
<sequence>MIGKGVMLKSIDLSSSFNDDPSQSFIFIFGDEGTGTTTLALSIVDVIEMDKKVYILNTEPPHNETGIITKHYAEEHADDRFILPVKKGTDNVIPITSRSEYYMFRDKALADENIGAFVIDAIDTLRLMLFGEFAKNIKFQMKAWMDADQEIIKLFMMLLGKQIPVVVVLKEKEKTIVTQTSEGVNVTKTGEIVPTLDNKRIQRWASIRLQTTEIGKYTVVKTKGAVERFTEFEFLTDGKIKTGVWLPELLSKMRNE</sequence>
<reference evidence="1" key="1">
    <citation type="journal article" date="2015" name="Nature">
        <title>Complex archaea that bridge the gap between prokaryotes and eukaryotes.</title>
        <authorList>
            <person name="Spang A."/>
            <person name="Saw J.H."/>
            <person name="Jorgensen S.L."/>
            <person name="Zaremba-Niedzwiedzka K."/>
            <person name="Martijn J."/>
            <person name="Lind A.E."/>
            <person name="van Eijk R."/>
            <person name="Schleper C."/>
            <person name="Guy L."/>
            <person name="Ettema T.J."/>
        </authorList>
    </citation>
    <scope>NUCLEOTIDE SEQUENCE</scope>
</reference>
<dbReference type="InterPro" id="IPR027417">
    <property type="entry name" value="P-loop_NTPase"/>
</dbReference>
<dbReference type="AlphaFoldDB" id="A0A0F9WED1"/>
<dbReference type="Gene3D" id="3.40.50.300">
    <property type="entry name" value="P-loop containing nucleotide triphosphate hydrolases"/>
    <property type="match status" value="1"/>
</dbReference>
<dbReference type="EMBL" id="LAZR01000292">
    <property type="protein sequence ID" value="KKN76623.1"/>
    <property type="molecule type" value="Genomic_DNA"/>
</dbReference>
<comment type="caution">
    <text evidence="1">The sequence shown here is derived from an EMBL/GenBank/DDBJ whole genome shotgun (WGS) entry which is preliminary data.</text>
</comment>
<name>A0A0F9WED1_9ZZZZ</name>
<evidence type="ECO:0000313" key="1">
    <source>
        <dbReference type="EMBL" id="KKN76623.1"/>
    </source>
</evidence>
<proteinExistence type="predicted"/>
<dbReference type="SUPFAM" id="SSF52540">
    <property type="entry name" value="P-loop containing nucleoside triphosphate hydrolases"/>
    <property type="match status" value="1"/>
</dbReference>
<accession>A0A0F9WED1</accession>
<organism evidence="1">
    <name type="scientific">marine sediment metagenome</name>
    <dbReference type="NCBI Taxonomy" id="412755"/>
    <lineage>
        <taxon>unclassified sequences</taxon>
        <taxon>metagenomes</taxon>
        <taxon>ecological metagenomes</taxon>
    </lineage>
</organism>